<dbReference type="EMBL" id="FWXZ01000008">
    <property type="protein sequence ID" value="SMC88175.1"/>
    <property type="molecule type" value="Genomic_DNA"/>
</dbReference>
<comment type="caution">
    <text evidence="1">The sequence shown here is derived from an EMBL/GenBank/DDBJ whole genome shotgun (WGS) entry which is preliminary data.</text>
</comment>
<organism evidence="1 2">
    <name type="scientific">Aristaeella lactis</name>
    <dbReference type="NCBI Taxonomy" id="3046383"/>
    <lineage>
        <taxon>Bacteria</taxon>
        <taxon>Bacillati</taxon>
        <taxon>Bacillota</taxon>
        <taxon>Clostridia</taxon>
        <taxon>Eubacteriales</taxon>
        <taxon>Aristaeellaceae</taxon>
        <taxon>Aristaeella</taxon>
    </lineage>
</organism>
<keyword evidence="2" id="KW-1185">Reference proteome</keyword>
<sequence length="397" mass="43633">MKKFFLPTVIICVLVLAALSIITGFWDNAPKINVTRVGFVYSEDESTPYTANFVKAQRALEDEYGDRVQVLVKSNVLSRESEQPMRELIRDGVKILFINMDTDIPITLAREFPDVQFCQVSLPTISMDGTPDNYHTFNGEIYQARYISGIAAGMKLRQLLDSGALLPRDALVGYVGANASTEVISGYTAFLLGVRSVAPEATMRVRYTGSWSNYAAEKEQTRELIEEGCVIIAQHVNTTAPAVACEEAASAGKTVYHVGYHQSMMDIAPSCALASIRTNWAPYVIQAVQAVMSGTSIENTVEAHEHGRDLSAGFESGWVELLELNKFIAAEGTQEKIDNAIEGLKKGKIRVFSGNYTGVNPLNASDTIDLNEGFTENQYSSNPSFGYILKDYITVEN</sequence>
<accession>A0AC61PQ65</accession>
<name>A0AC61PQ65_9FIRM</name>
<dbReference type="Proteomes" id="UP000192328">
    <property type="component" value="Unassembled WGS sequence"/>
</dbReference>
<protein>
    <submittedName>
        <fullName evidence="1">Basic membrane protein A</fullName>
    </submittedName>
</protein>
<evidence type="ECO:0000313" key="1">
    <source>
        <dbReference type="EMBL" id="SMC88175.1"/>
    </source>
</evidence>
<reference evidence="1" key="1">
    <citation type="submission" date="2017-04" db="EMBL/GenBank/DDBJ databases">
        <authorList>
            <person name="Varghese N."/>
            <person name="Submissions S."/>
        </authorList>
    </citation>
    <scope>NUCLEOTIDE SEQUENCE</scope>
    <source>
        <strain evidence="1">WTE2008</strain>
    </source>
</reference>
<gene>
    <name evidence="1" type="ORF">SAMN06297397_2935</name>
</gene>
<evidence type="ECO:0000313" key="2">
    <source>
        <dbReference type="Proteomes" id="UP000192328"/>
    </source>
</evidence>
<proteinExistence type="predicted"/>